<accession>A0A068WBJ7</accession>
<reference evidence="1" key="2">
    <citation type="submission" date="2014-06" db="EMBL/GenBank/DDBJ databases">
        <authorList>
            <person name="Aslett M."/>
        </authorList>
    </citation>
    <scope>NUCLEOTIDE SEQUENCE</scope>
</reference>
<reference evidence="3" key="3">
    <citation type="submission" date="2020-10" db="UniProtKB">
        <authorList>
            <consortium name="WormBaseParasite"/>
        </authorList>
    </citation>
    <scope>IDENTIFICATION</scope>
</reference>
<protein>
    <submittedName>
        <fullName evidence="1 3">Uncharacterized protein</fullName>
    </submittedName>
</protein>
<evidence type="ECO:0000313" key="2">
    <source>
        <dbReference type="Proteomes" id="UP000492820"/>
    </source>
</evidence>
<dbReference type="Proteomes" id="UP000492820">
    <property type="component" value="Unassembled WGS sequence"/>
</dbReference>
<sequence length="29" mass="3100">MTIAYSNVSARTVPCQPLDIDKEAKSASC</sequence>
<name>A0A068WBJ7_ECHGR</name>
<evidence type="ECO:0000313" key="3">
    <source>
        <dbReference type="WBParaSite" id="EgrG_000746500"/>
    </source>
</evidence>
<reference evidence="1 2" key="1">
    <citation type="journal article" date="2013" name="Nature">
        <title>The genomes of four tapeworm species reveal adaptations to parasitism.</title>
        <authorList>
            <person name="Tsai I.J."/>
            <person name="Zarowiecki M."/>
            <person name="Holroyd N."/>
            <person name="Garciarrubio A."/>
            <person name="Sanchez-Flores A."/>
            <person name="Brooks K.L."/>
            <person name="Tracey A."/>
            <person name="Bobes R.J."/>
            <person name="Fragoso G."/>
            <person name="Sciutto E."/>
            <person name="Aslett M."/>
            <person name="Beasley H."/>
            <person name="Bennett H.M."/>
            <person name="Cai J."/>
            <person name="Camicia F."/>
            <person name="Clark R."/>
            <person name="Cucher M."/>
            <person name="De Silva N."/>
            <person name="Day T.A."/>
            <person name="Deplazes P."/>
            <person name="Estrada K."/>
            <person name="Fernandez C."/>
            <person name="Holland P.W."/>
            <person name="Hou J."/>
            <person name="Hu S."/>
            <person name="Huckvale T."/>
            <person name="Hung S.S."/>
            <person name="Kamenetzky L."/>
            <person name="Keane J.A."/>
            <person name="Kiss F."/>
            <person name="Koziol U."/>
            <person name="Lambert O."/>
            <person name="Liu K."/>
            <person name="Luo X."/>
            <person name="Luo Y."/>
            <person name="Macchiaroli N."/>
            <person name="Nichol S."/>
            <person name="Paps J."/>
            <person name="Parkinson J."/>
            <person name="Pouchkina-Stantcheva N."/>
            <person name="Riddiford N."/>
            <person name="Rosenzvit M."/>
            <person name="Salinas G."/>
            <person name="Wasmuth J.D."/>
            <person name="Zamanian M."/>
            <person name="Zheng Y."/>
            <person name="Cai X."/>
            <person name="Soberon X."/>
            <person name="Olson P.D."/>
            <person name="Laclette J.P."/>
            <person name="Brehm K."/>
            <person name="Berriman M."/>
            <person name="Garciarrubio A."/>
            <person name="Bobes R.J."/>
            <person name="Fragoso G."/>
            <person name="Sanchez-Flores A."/>
            <person name="Estrada K."/>
            <person name="Cevallos M.A."/>
            <person name="Morett E."/>
            <person name="Gonzalez V."/>
            <person name="Portillo T."/>
            <person name="Ochoa-Leyva A."/>
            <person name="Jose M.V."/>
            <person name="Sciutto E."/>
            <person name="Landa A."/>
            <person name="Jimenez L."/>
            <person name="Valdes V."/>
            <person name="Carrero J.C."/>
            <person name="Larralde C."/>
            <person name="Morales-Montor J."/>
            <person name="Limon-Lason J."/>
            <person name="Soberon X."/>
            <person name="Laclette J.P."/>
        </authorList>
    </citation>
    <scope>NUCLEOTIDE SEQUENCE [LARGE SCALE GENOMIC DNA]</scope>
</reference>
<organism evidence="1">
    <name type="scientific">Echinococcus granulosus</name>
    <name type="common">Hydatid tapeworm</name>
    <dbReference type="NCBI Taxonomy" id="6210"/>
    <lineage>
        <taxon>Eukaryota</taxon>
        <taxon>Metazoa</taxon>
        <taxon>Spiralia</taxon>
        <taxon>Lophotrochozoa</taxon>
        <taxon>Platyhelminthes</taxon>
        <taxon>Cestoda</taxon>
        <taxon>Eucestoda</taxon>
        <taxon>Cyclophyllidea</taxon>
        <taxon>Taeniidae</taxon>
        <taxon>Echinococcus</taxon>
        <taxon>Echinococcus granulosus group</taxon>
    </lineage>
</organism>
<evidence type="ECO:0000313" key="1">
    <source>
        <dbReference type="EMBL" id="CDS15061.1"/>
    </source>
</evidence>
<dbReference type="EMBL" id="LK028576">
    <property type="protein sequence ID" value="CDS15061.1"/>
    <property type="molecule type" value="Genomic_DNA"/>
</dbReference>
<gene>
    <name evidence="1" type="ORF">EgrG_000746500</name>
</gene>
<dbReference type="WBParaSite" id="EgrG_000746500">
    <property type="protein sequence ID" value="EgrG_000746500"/>
    <property type="gene ID" value="EgrG_000746500"/>
</dbReference>
<proteinExistence type="predicted"/>
<dbReference type="AlphaFoldDB" id="A0A068WBJ7"/>